<dbReference type="GO" id="GO:0071949">
    <property type="term" value="F:FAD binding"/>
    <property type="evidence" value="ECO:0007669"/>
    <property type="project" value="InterPro"/>
</dbReference>
<dbReference type="InterPro" id="IPR050416">
    <property type="entry name" value="FAD-linked_Oxidoreductase"/>
</dbReference>
<dbReference type="InterPro" id="IPR036318">
    <property type="entry name" value="FAD-bd_PCMH-like_sf"/>
</dbReference>
<organism evidence="7 8">
    <name type="scientific">Penicillium cosmopolitanum</name>
    <dbReference type="NCBI Taxonomy" id="1131564"/>
    <lineage>
        <taxon>Eukaryota</taxon>
        <taxon>Fungi</taxon>
        <taxon>Dikarya</taxon>
        <taxon>Ascomycota</taxon>
        <taxon>Pezizomycotina</taxon>
        <taxon>Eurotiomycetes</taxon>
        <taxon>Eurotiomycetidae</taxon>
        <taxon>Eurotiales</taxon>
        <taxon>Aspergillaceae</taxon>
        <taxon>Penicillium</taxon>
    </lineage>
</organism>
<dbReference type="GeneID" id="81373444"/>
<evidence type="ECO:0000256" key="3">
    <source>
        <dbReference type="ARBA" id="ARBA00022630"/>
    </source>
</evidence>
<evidence type="ECO:0000259" key="6">
    <source>
        <dbReference type="PROSITE" id="PS51387"/>
    </source>
</evidence>
<evidence type="ECO:0000256" key="2">
    <source>
        <dbReference type="ARBA" id="ARBA00005466"/>
    </source>
</evidence>
<dbReference type="PROSITE" id="PS00862">
    <property type="entry name" value="OX2_COVAL_FAD"/>
    <property type="match status" value="1"/>
</dbReference>
<dbReference type="InterPro" id="IPR016166">
    <property type="entry name" value="FAD-bd_PCMH"/>
</dbReference>
<dbReference type="OrthoDB" id="415825at2759"/>
<gene>
    <name evidence="7" type="ORF">N7509_009827</name>
</gene>
<comment type="similarity">
    <text evidence="2">Belongs to the oxygen-dependent FAD-linked oxidoreductase family.</text>
</comment>
<dbReference type="InterPro" id="IPR006094">
    <property type="entry name" value="Oxid_FAD_bind_N"/>
</dbReference>
<evidence type="ECO:0000313" key="7">
    <source>
        <dbReference type="EMBL" id="KAJ5387286.1"/>
    </source>
</evidence>
<dbReference type="RefSeq" id="XP_056485084.1">
    <property type="nucleotide sequence ID" value="XM_056634464.1"/>
</dbReference>
<comment type="caution">
    <text evidence="7">The sequence shown here is derived from an EMBL/GenBank/DDBJ whole genome shotgun (WGS) entry which is preliminary data.</text>
</comment>
<dbReference type="Gene3D" id="3.40.462.20">
    <property type="match status" value="1"/>
</dbReference>
<comment type="cofactor">
    <cofactor evidence="1">
        <name>FAD</name>
        <dbReference type="ChEBI" id="CHEBI:57692"/>
    </cofactor>
</comment>
<evidence type="ECO:0000256" key="5">
    <source>
        <dbReference type="ARBA" id="ARBA00023002"/>
    </source>
</evidence>
<sequence length="488" mass="54404">MITSSQGPNKPLVIFWRNQADSAAYEAARTQRLFNAQSPARYPLAIAFVKTQSEVADTVKLAIEKNCRLSVRAGGHSYASWSVRDEAILVDLRDLSEGPILDNNTGIAHVSPSMTGNDLVSYLSAKGRFFSPGHCPNVGLGGFLLGGGMGWNCNVRGILCPSCSTFKVIARHILSKKKNWGWACEQVVAVDVVTADGSLVRADTQQNADLFWAARGAGPAFPGVVTRFHLQTRPAPKQMRSSGYVYPIKHYMTAFNWALKIPSGLDDGIEIVAIGSYPEGLDEPCITLAILVYGDQEESISEILQRLDESHPKGAVARWFCEETTIQKEFEKKAQAYPTDHRYFVDDAWLKDDIDVAAVLKPAFTKLPTKKSLVLWESMIPCSRRNLPDMAVSMQSDHYVALYAIWEHEVDDTRCHSVINEIMEQVGKQSVGAYLGEVDFRTRKTKFWGDEQRKRIMEIRHKWDPKGRICGCLGLDEMNGFCHPEKKG</sequence>
<dbReference type="EMBL" id="JAPZBU010000009">
    <property type="protein sequence ID" value="KAJ5387286.1"/>
    <property type="molecule type" value="Genomic_DNA"/>
</dbReference>
<dbReference type="InterPro" id="IPR006093">
    <property type="entry name" value="Oxy_OxRdtase_FAD_BS"/>
</dbReference>
<feature type="domain" description="FAD-binding PCMH-type" evidence="6">
    <location>
        <begin position="39"/>
        <end position="235"/>
    </location>
</feature>
<reference evidence="7" key="1">
    <citation type="submission" date="2022-12" db="EMBL/GenBank/DDBJ databases">
        <authorList>
            <person name="Petersen C."/>
        </authorList>
    </citation>
    <scope>NUCLEOTIDE SEQUENCE</scope>
    <source>
        <strain evidence="7">IBT 29677</strain>
    </source>
</reference>
<dbReference type="Gene3D" id="3.30.465.10">
    <property type="match status" value="2"/>
</dbReference>
<keyword evidence="8" id="KW-1185">Reference proteome</keyword>
<dbReference type="PROSITE" id="PS51387">
    <property type="entry name" value="FAD_PCMH"/>
    <property type="match status" value="1"/>
</dbReference>
<evidence type="ECO:0000256" key="4">
    <source>
        <dbReference type="ARBA" id="ARBA00022827"/>
    </source>
</evidence>
<dbReference type="SUPFAM" id="SSF56176">
    <property type="entry name" value="FAD-binding/transporter-associated domain-like"/>
    <property type="match status" value="1"/>
</dbReference>
<name>A0A9W9VQ52_9EURO</name>
<dbReference type="AlphaFoldDB" id="A0A9W9VQ52"/>
<evidence type="ECO:0000313" key="8">
    <source>
        <dbReference type="Proteomes" id="UP001147747"/>
    </source>
</evidence>
<evidence type="ECO:0000256" key="1">
    <source>
        <dbReference type="ARBA" id="ARBA00001974"/>
    </source>
</evidence>
<dbReference type="InterPro" id="IPR016169">
    <property type="entry name" value="FAD-bd_PCMH_sub2"/>
</dbReference>
<dbReference type="PANTHER" id="PTHR42973">
    <property type="entry name" value="BINDING OXIDOREDUCTASE, PUTATIVE (AFU_ORTHOLOGUE AFUA_1G17690)-RELATED"/>
    <property type="match status" value="1"/>
</dbReference>
<keyword evidence="5" id="KW-0560">Oxidoreductase</keyword>
<dbReference type="GO" id="GO:0016491">
    <property type="term" value="F:oxidoreductase activity"/>
    <property type="evidence" value="ECO:0007669"/>
    <property type="project" value="UniProtKB-KW"/>
</dbReference>
<reference evidence="7" key="2">
    <citation type="journal article" date="2023" name="IMA Fungus">
        <title>Comparative genomic study of the Penicillium genus elucidates a diverse pangenome and 15 lateral gene transfer events.</title>
        <authorList>
            <person name="Petersen C."/>
            <person name="Sorensen T."/>
            <person name="Nielsen M.R."/>
            <person name="Sondergaard T.E."/>
            <person name="Sorensen J.L."/>
            <person name="Fitzpatrick D.A."/>
            <person name="Frisvad J.C."/>
            <person name="Nielsen K.L."/>
        </authorList>
    </citation>
    <scope>NUCLEOTIDE SEQUENCE</scope>
    <source>
        <strain evidence="7">IBT 29677</strain>
    </source>
</reference>
<accession>A0A9W9VQ52</accession>
<dbReference type="Proteomes" id="UP001147747">
    <property type="component" value="Unassembled WGS sequence"/>
</dbReference>
<keyword evidence="4" id="KW-0274">FAD</keyword>
<proteinExistence type="inferred from homology"/>
<dbReference type="PANTHER" id="PTHR42973:SF39">
    <property type="entry name" value="FAD-BINDING PCMH-TYPE DOMAIN-CONTAINING PROTEIN"/>
    <property type="match status" value="1"/>
</dbReference>
<keyword evidence="3" id="KW-0285">Flavoprotein</keyword>
<protein>
    <recommendedName>
        <fullName evidence="6">FAD-binding PCMH-type domain-containing protein</fullName>
    </recommendedName>
</protein>
<dbReference type="Pfam" id="PF01565">
    <property type="entry name" value="FAD_binding_4"/>
    <property type="match status" value="1"/>
</dbReference>